<keyword evidence="5" id="KW-0808">Transferase</keyword>
<keyword evidence="7" id="KW-0418">Kinase</keyword>
<dbReference type="CDD" id="cd00082">
    <property type="entry name" value="HisKA"/>
    <property type="match status" value="1"/>
</dbReference>
<dbReference type="Pfam" id="PF00512">
    <property type="entry name" value="HisKA"/>
    <property type="match status" value="1"/>
</dbReference>
<keyword evidence="9" id="KW-0902">Two-component regulatory system</keyword>
<dbReference type="AlphaFoldDB" id="A0A848G527"/>
<dbReference type="Proteomes" id="UP000580043">
    <property type="component" value="Unassembled WGS sequence"/>
</dbReference>
<dbReference type="InterPro" id="IPR036890">
    <property type="entry name" value="HATPase_C_sf"/>
</dbReference>
<protein>
    <recommendedName>
        <fullName evidence="3">histidine kinase</fullName>
        <ecNumber evidence="3">2.7.13.3</ecNumber>
    </recommendedName>
</protein>
<comment type="catalytic activity">
    <reaction evidence="1">
        <text>ATP + protein L-histidine = ADP + protein N-phospho-L-histidine.</text>
        <dbReference type="EC" id="2.7.13.3"/>
    </reaction>
</comment>
<keyword evidence="4" id="KW-0597">Phosphoprotein</keyword>
<dbReference type="CDD" id="cd00075">
    <property type="entry name" value="HATPase"/>
    <property type="match status" value="1"/>
</dbReference>
<evidence type="ECO:0000313" key="14">
    <source>
        <dbReference type="EMBL" id="NML27337.1"/>
    </source>
</evidence>
<feature type="transmembrane region" description="Helical" evidence="11">
    <location>
        <begin position="12"/>
        <end position="36"/>
    </location>
</feature>
<dbReference type="SUPFAM" id="SSF158472">
    <property type="entry name" value="HAMP domain-like"/>
    <property type="match status" value="1"/>
</dbReference>
<dbReference type="FunFam" id="3.30.565.10:FF:000006">
    <property type="entry name" value="Sensor histidine kinase WalK"/>
    <property type="match status" value="1"/>
</dbReference>
<evidence type="ECO:0000256" key="10">
    <source>
        <dbReference type="ARBA" id="ARBA00023136"/>
    </source>
</evidence>
<dbReference type="SMART" id="SM00387">
    <property type="entry name" value="HATPase_c"/>
    <property type="match status" value="1"/>
</dbReference>
<dbReference type="InterPro" id="IPR003660">
    <property type="entry name" value="HAMP_dom"/>
</dbReference>
<dbReference type="Pfam" id="PF00672">
    <property type="entry name" value="HAMP"/>
    <property type="match status" value="1"/>
</dbReference>
<feature type="domain" description="Histidine kinase" evidence="12">
    <location>
        <begin position="144"/>
        <end position="357"/>
    </location>
</feature>
<dbReference type="Gene3D" id="3.30.565.10">
    <property type="entry name" value="Histidine kinase-like ATPase, C-terminal domain"/>
    <property type="match status" value="1"/>
</dbReference>
<dbReference type="EMBL" id="JABBGA010000014">
    <property type="protein sequence ID" value="NML27337.1"/>
    <property type="molecule type" value="Genomic_DNA"/>
</dbReference>
<evidence type="ECO:0000256" key="6">
    <source>
        <dbReference type="ARBA" id="ARBA00022692"/>
    </source>
</evidence>
<dbReference type="Gene3D" id="1.10.287.130">
    <property type="match status" value="1"/>
</dbReference>
<dbReference type="SMART" id="SM00304">
    <property type="entry name" value="HAMP"/>
    <property type="match status" value="1"/>
</dbReference>
<keyword evidence="15" id="KW-1185">Reference proteome</keyword>
<dbReference type="SUPFAM" id="SSF47384">
    <property type="entry name" value="Homodimeric domain of signal transducing histidine kinase"/>
    <property type="match status" value="1"/>
</dbReference>
<keyword evidence="10 11" id="KW-0472">Membrane</keyword>
<dbReference type="InterPro" id="IPR004358">
    <property type="entry name" value="Sig_transdc_His_kin-like_C"/>
</dbReference>
<dbReference type="GO" id="GO:0005886">
    <property type="term" value="C:plasma membrane"/>
    <property type="evidence" value="ECO:0007669"/>
    <property type="project" value="UniProtKB-SubCell"/>
</dbReference>
<dbReference type="SMART" id="SM00388">
    <property type="entry name" value="HisKA"/>
    <property type="match status" value="1"/>
</dbReference>
<name>A0A848G527_9RHOO</name>
<keyword evidence="6 11" id="KW-0812">Transmembrane</keyword>
<evidence type="ECO:0000256" key="9">
    <source>
        <dbReference type="ARBA" id="ARBA00023012"/>
    </source>
</evidence>
<evidence type="ECO:0000256" key="7">
    <source>
        <dbReference type="ARBA" id="ARBA00022777"/>
    </source>
</evidence>
<dbReference type="GO" id="GO:0000155">
    <property type="term" value="F:phosphorelay sensor kinase activity"/>
    <property type="evidence" value="ECO:0007669"/>
    <property type="project" value="InterPro"/>
</dbReference>
<evidence type="ECO:0000256" key="11">
    <source>
        <dbReference type="SAM" id="Phobius"/>
    </source>
</evidence>
<evidence type="ECO:0000256" key="8">
    <source>
        <dbReference type="ARBA" id="ARBA00022989"/>
    </source>
</evidence>
<dbReference type="PROSITE" id="PS50885">
    <property type="entry name" value="HAMP"/>
    <property type="match status" value="1"/>
</dbReference>
<evidence type="ECO:0000256" key="4">
    <source>
        <dbReference type="ARBA" id="ARBA00022553"/>
    </source>
</evidence>
<gene>
    <name evidence="14" type="ORF">HHL15_16405</name>
</gene>
<dbReference type="PRINTS" id="PR00344">
    <property type="entry name" value="BCTRLSENSOR"/>
</dbReference>
<evidence type="ECO:0000256" key="2">
    <source>
        <dbReference type="ARBA" id="ARBA00004429"/>
    </source>
</evidence>
<accession>A0A848G527</accession>
<dbReference type="EC" id="2.7.13.3" evidence="3"/>
<dbReference type="InterPro" id="IPR050428">
    <property type="entry name" value="TCS_sensor_his_kinase"/>
</dbReference>
<dbReference type="PANTHER" id="PTHR45436">
    <property type="entry name" value="SENSOR HISTIDINE KINASE YKOH"/>
    <property type="match status" value="1"/>
</dbReference>
<dbReference type="Gene3D" id="6.10.340.10">
    <property type="match status" value="1"/>
</dbReference>
<feature type="domain" description="HAMP" evidence="13">
    <location>
        <begin position="82"/>
        <end position="136"/>
    </location>
</feature>
<sequence length="375" mass="40088">MTSRSGLSRQLVLSMSAMALSVMLLLHVSFYMFYAIAMKLNPSLVSPSVDSWPPTTSEWILIATMTLLGLALAVHTATRFSRRIIQPLNSVTESVRRLAHGDLDARAHAEDRSLGEASALVEDFNSMAERLQRMTGELVTWNAAIAHELRTPVTILRGRLQGLAEGVFQPDEALFRSLLAQVEGLSRLIEDLRVLSLADSGHLSLRTETVDLSAEIRATVQLVEPDLRAAQLAVDVQLPPACRVECDVARIRQVLIALLENARRYAQPGGLRIAAECDGAEFSLGIEDDGPGIPDEVAAHIFEAFVRGDDSRARHSGGSGLGLAIVRAIVHAHGGRVGCVAAAAGGTRFTLSIPCHAAPRPDGLSAPPPAMPAAG</sequence>
<evidence type="ECO:0000259" key="12">
    <source>
        <dbReference type="PROSITE" id="PS50109"/>
    </source>
</evidence>
<dbReference type="SUPFAM" id="SSF55874">
    <property type="entry name" value="ATPase domain of HSP90 chaperone/DNA topoisomerase II/histidine kinase"/>
    <property type="match status" value="1"/>
</dbReference>
<dbReference type="InterPro" id="IPR003594">
    <property type="entry name" value="HATPase_dom"/>
</dbReference>
<comment type="caution">
    <text evidence="14">The sequence shown here is derived from an EMBL/GenBank/DDBJ whole genome shotgun (WGS) entry which is preliminary data.</text>
</comment>
<dbReference type="PROSITE" id="PS50109">
    <property type="entry name" value="HIS_KIN"/>
    <property type="match status" value="1"/>
</dbReference>
<proteinExistence type="predicted"/>
<dbReference type="PANTHER" id="PTHR45436:SF5">
    <property type="entry name" value="SENSOR HISTIDINE KINASE TRCS"/>
    <property type="match status" value="1"/>
</dbReference>
<evidence type="ECO:0000259" key="13">
    <source>
        <dbReference type="PROSITE" id="PS50885"/>
    </source>
</evidence>
<keyword evidence="8 11" id="KW-1133">Transmembrane helix</keyword>
<evidence type="ECO:0000256" key="3">
    <source>
        <dbReference type="ARBA" id="ARBA00012438"/>
    </source>
</evidence>
<dbReference type="InterPro" id="IPR005467">
    <property type="entry name" value="His_kinase_dom"/>
</dbReference>
<dbReference type="InterPro" id="IPR036097">
    <property type="entry name" value="HisK_dim/P_sf"/>
</dbReference>
<evidence type="ECO:0000256" key="5">
    <source>
        <dbReference type="ARBA" id="ARBA00022679"/>
    </source>
</evidence>
<comment type="subcellular location">
    <subcellularLocation>
        <location evidence="2">Cell inner membrane</location>
        <topology evidence="2">Multi-pass membrane protein</topology>
    </subcellularLocation>
</comment>
<dbReference type="CDD" id="cd06225">
    <property type="entry name" value="HAMP"/>
    <property type="match status" value="1"/>
</dbReference>
<organism evidence="14 15">
    <name type="scientific">Zoogloea dura</name>
    <dbReference type="NCBI Taxonomy" id="2728840"/>
    <lineage>
        <taxon>Bacteria</taxon>
        <taxon>Pseudomonadati</taxon>
        <taxon>Pseudomonadota</taxon>
        <taxon>Betaproteobacteria</taxon>
        <taxon>Rhodocyclales</taxon>
        <taxon>Zoogloeaceae</taxon>
        <taxon>Zoogloea</taxon>
    </lineage>
</organism>
<dbReference type="RefSeq" id="WP_169146872.1">
    <property type="nucleotide sequence ID" value="NZ_JABBGA010000014.1"/>
</dbReference>
<reference evidence="14 15" key="1">
    <citation type="submission" date="2020-04" db="EMBL/GenBank/DDBJ databases">
        <title>Zoogloea sp. G-4-1-14 isolated from soil.</title>
        <authorList>
            <person name="Dahal R.H."/>
        </authorList>
    </citation>
    <scope>NUCLEOTIDE SEQUENCE [LARGE SCALE GENOMIC DNA]</scope>
    <source>
        <strain evidence="14 15">G-4-1-14</strain>
    </source>
</reference>
<dbReference type="Pfam" id="PF02518">
    <property type="entry name" value="HATPase_c"/>
    <property type="match status" value="1"/>
</dbReference>
<feature type="transmembrane region" description="Helical" evidence="11">
    <location>
        <begin position="56"/>
        <end position="74"/>
    </location>
</feature>
<evidence type="ECO:0000313" key="15">
    <source>
        <dbReference type="Proteomes" id="UP000580043"/>
    </source>
</evidence>
<evidence type="ECO:0000256" key="1">
    <source>
        <dbReference type="ARBA" id="ARBA00000085"/>
    </source>
</evidence>
<dbReference type="InterPro" id="IPR003661">
    <property type="entry name" value="HisK_dim/P_dom"/>
</dbReference>